<evidence type="ECO:0000256" key="6">
    <source>
        <dbReference type="SAM" id="SignalP"/>
    </source>
</evidence>
<dbReference type="RefSeq" id="WP_089887827.1">
    <property type="nucleotide sequence ID" value="NZ_FNGV01000003.1"/>
</dbReference>
<evidence type="ECO:0000256" key="2">
    <source>
        <dbReference type="ARBA" id="ARBA00022723"/>
    </source>
</evidence>
<evidence type="ECO:0000313" key="7">
    <source>
        <dbReference type="EMBL" id="SDL89128.1"/>
    </source>
</evidence>
<dbReference type="GO" id="GO:0016491">
    <property type="term" value="F:oxidoreductase activity"/>
    <property type="evidence" value="ECO:0007669"/>
    <property type="project" value="UniProtKB-KW"/>
</dbReference>
<name>A0A1G9NRA9_9FLAO</name>
<dbReference type="Gene3D" id="3.50.50.60">
    <property type="entry name" value="FAD/NAD(P)-binding domain"/>
    <property type="match status" value="1"/>
</dbReference>
<dbReference type="Proteomes" id="UP000199440">
    <property type="component" value="Unassembled WGS sequence"/>
</dbReference>
<dbReference type="PANTHER" id="PTHR43498">
    <property type="entry name" value="FERREDOXIN:COB-COM HETERODISULFIDE REDUCTASE SUBUNIT A"/>
    <property type="match status" value="1"/>
</dbReference>
<dbReference type="Pfam" id="PF12831">
    <property type="entry name" value="FAD_oxidored"/>
    <property type="match status" value="1"/>
</dbReference>
<keyword evidence="6" id="KW-0732">Signal</keyword>
<proteinExistence type="predicted"/>
<keyword evidence="3" id="KW-0560">Oxidoreductase</keyword>
<gene>
    <name evidence="7" type="ORF">SAMN04488514_103297</name>
</gene>
<sequence>MKYLFTLLLVFCSAISVSAQDLLVEAESFDNPGGWVVDPQFVEQMGSPYLMAHGIGKKVENASTEVTFEKGGQYHIWVRTMNWAPGEWDAPGRFSLKVGDMAFDKTLGLRSGWGWEYVGKTKIGKDKSVALELIDLTGFNGRCDAIYFSTSDKEPPSSPKKLAEWRKTITAEPNAPKEENTYDLVVVGGGLAGCAAAIAGAEQGLKVALIHDRPVLGGNASSEIRVHTLGIYGHFERILKKIDTEHYPNGSAEAKLDQEKRDANVKSYDNIDLFLNWRAYDAKAEDNTVKYVDARQTATGERKRFTAPYFVDSTGDGWIGYWTGAEFSYGRESVDTYGEAWEEHGELWSPKEADDAVMGSSVLWGSKKTETVQPFPEVPWAKPVVKEHKAINGEWYWEFSRNDLNQIDDAEEIRDHMLRAIYGSFSNAKQNPENDKIALEWVSYLVGKRESRRLVGDHIFTFNDAKEGTKFPDAVVIETREVDVHYQTVLTDEKNPDFISKALFYKTPEYYIPYRSLYSKNINNLFMAGRNFSCSHAGLGGPRVMRTTGQMGAAVGFAAALCKKYDVNPRDIYKGYLDEYLDLIEEQKYPKIPESKQ</sequence>
<evidence type="ECO:0000256" key="5">
    <source>
        <dbReference type="ARBA" id="ARBA00023014"/>
    </source>
</evidence>
<dbReference type="AlphaFoldDB" id="A0A1G9NRA9"/>
<dbReference type="SUPFAM" id="SSF51905">
    <property type="entry name" value="FAD/NAD(P)-binding domain"/>
    <property type="match status" value="1"/>
</dbReference>
<keyword evidence="8" id="KW-1185">Reference proteome</keyword>
<evidence type="ECO:0000256" key="1">
    <source>
        <dbReference type="ARBA" id="ARBA00022485"/>
    </source>
</evidence>
<evidence type="ECO:0000256" key="3">
    <source>
        <dbReference type="ARBA" id="ARBA00023002"/>
    </source>
</evidence>
<organism evidence="7 8">
    <name type="scientific">Kriegella aquimaris</name>
    <dbReference type="NCBI Taxonomy" id="192904"/>
    <lineage>
        <taxon>Bacteria</taxon>
        <taxon>Pseudomonadati</taxon>
        <taxon>Bacteroidota</taxon>
        <taxon>Flavobacteriia</taxon>
        <taxon>Flavobacteriales</taxon>
        <taxon>Flavobacteriaceae</taxon>
        <taxon>Kriegella</taxon>
    </lineage>
</organism>
<dbReference type="PANTHER" id="PTHR43498:SF1">
    <property type="entry name" value="COB--COM HETERODISULFIDE REDUCTASE IRON-SULFUR SUBUNIT A"/>
    <property type="match status" value="1"/>
</dbReference>
<feature type="chain" id="PRO_5011690160" evidence="6">
    <location>
        <begin position="20"/>
        <end position="597"/>
    </location>
</feature>
<keyword evidence="2" id="KW-0479">Metal-binding</keyword>
<dbReference type="GO" id="GO:0051539">
    <property type="term" value="F:4 iron, 4 sulfur cluster binding"/>
    <property type="evidence" value="ECO:0007669"/>
    <property type="project" value="UniProtKB-KW"/>
</dbReference>
<dbReference type="GO" id="GO:0046872">
    <property type="term" value="F:metal ion binding"/>
    <property type="evidence" value="ECO:0007669"/>
    <property type="project" value="UniProtKB-KW"/>
</dbReference>
<dbReference type="OrthoDB" id="9780658at2"/>
<accession>A0A1G9NRA9</accession>
<feature type="signal peptide" evidence="6">
    <location>
        <begin position="1"/>
        <end position="19"/>
    </location>
</feature>
<dbReference type="InterPro" id="IPR036188">
    <property type="entry name" value="FAD/NAD-bd_sf"/>
</dbReference>
<keyword evidence="5" id="KW-0411">Iron-sulfur</keyword>
<dbReference type="InterPro" id="IPR039650">
    <property type="entry name" value="HdrA-like"/>
</dbReference>
<reference evidence="7 8" key="1">
    <citation type="submission" date="2016-10" db="EMBL/GenBank/DDBJ databases">
        <authorList>
            <person name="de Groot N.N."/>
        </authorList>
    </citation>
    <scope>NUCLEOTIDE SEQUENCE [LARGE SCALE GENOMIC DNA]</scope>
    <source>
        <strain evidence="7 8">DSM 19886</strain>
    </source>
</reference>
<keyword evidence="4" id="KW-0408">Iron</keyword>
<dbReference type="EMBL" id="FNGV01000003">
    <property type="protein sequence ID" value="SDL89128.1"/>
    <property type="molecule type" value="Genomic_DNA"/>
</dbReference>
<evidence type="ECO:0000256" key="4">
    <source>
        <dbReference type="ARBA" id="ARBA00023004"/>
    </source>
</evidence>
<evidence type="ECO:0000313" key="8">
    <source>
        <dbReference type="Proteomes" id="UP000199440"/>
    </source>
</evidence>
<keyword evidence="1" id="KW-0004">4Fe-4S</keyword>
<dbReference type="STRING" id="192904.SAMN04488514_103297"/>
<protein>
    <submittedName>
        <fullName evidence="7">FAD dependent oxidoreductase</fullName>
    </submittedName>
</protein>